<dbReference type="EMBL" id="JABMIG020000001">
    <property type="protein sequence ID" value="KAL3805924.1"/>
    <property type="molecule type" value="Genomic_DNA"/>
</dbReference>
<dbReference type="Pfam" id="PF00063">
    <property type="entry name" value="Myosin_head"/>
    <property type="match status" value="3"/>
</dbReference>
<feature type="compositionally biased region" description="Acidic residues" evidence="8">
    <location>
        <begin position="1709"/>
        <end position="1719"/>
    </location>
</feature>
<evidence type="ECO:0000256" key="3">
    <source>
        <dbReference type="ARBA" id="ARBA00023123"/>
    </source>
</evidence>
<evidence type="ECO:0000256" key="2">
    <source>
        <dbReference type="ARBA" id="ARBA00022840"/>
    </source>
</evidence>
<comment type="caution">
    <text evidence="10">The sequence shown here is derived from an EMBL/GenBank/DDBJ whole genome shotgun (WGS) entry which is preliminary data.</text>
</comment>
<dbReference type="PRINTS" id="PR00193">
    <property type="entry name" value="MYOSINHEAVY"/>
</dbReference>
<feature type="coiled-coil region" evidence="7">
    <location>
        <begin position="1355"/>
        <end position="1382"/>
    </location>
</feature>
<dbReference type="Gene3D" id="1.10.10.820">
    <property type="match status" value="1"/>
</dbReference>
<dbReference type="PROSITE" id="PS50096">
    <property type="entry name" value="IQ"/>
    <property type="match status" value="1"/>
</dbReference>
<reference evidence="10 11" key="1">
    <citation type="journal article" date="2020" name="G3 (Bethesda)">
        <title>Improved Reference Genome for Cyclotella cryptica CCMP332, a Model for Cell Wall Morphogenesis, Salinity Adaptation, and Lipid Production in Diatoms (Bacillariophyta).</title>
        <authorList>
            <person name="Roberts W.R."/>
            <person name="Downey K.M."/>
            <person name="Ruck E.C."/>
            <person name="Traller J.C."/>
            <person name="Alverson A.J."/>
        </authorList>
    </citation>
    <scope>NUCLEOTIDE SEQUENCE [LARGE SCALE GENOMIC DNA]</scope>
    <source>
        <strain evidence="10 11">CCMP332</strain>
    </source>
</reference>
<feature type="compositionally biased region" description="Acidic residues" evidence="8">
    <location>
        <begin position="130"/>
        <end position="149"/>
    </location>
</feature>
<feature type="region of interest" description="Disordered" evidence="8">
    <location>
        <begin position="238"/>
        <end position="258"/>
    </location>
</feature>
<evidence type="ECO:0000256" key="5">
    <source>
        <dbReference type="ARBA" id="ARBA00023203"/>
    </source>
</evidence>
<dbReference type="Gene3D" id="1.20.5.190">
    <property type="match status" value="1"/>
</dbReference>
<dbReference type="GO" id="GO:0003774">
    <property type="term" value="F:cytoskeletal motor activity"/>
    <property type="evidence" value="ECO:0007669"/>
    <property type="project" value="UniProtKB-UniRule"/>
</dbReference>
<dbReference type="Gene3D" id="3.40.850.10">
    <property type="entry name" value="Kinesin motor domain"/>
    <property type="match status" value="1"/>
</dbReference>
<dbReference type="PROSITE" id="PS51456">
    <property type="entry name" value="MYOSIN_MOTOR"/>
    <property type="match status" value="1"/>
</dbReference>
<dbReference type="SMART" id="SM00242">
    <property type="entry name" value="MYSc"/>
    <property type="match status" value="1"/>
</dbReference>
<gene>
    <name evidence="10" type="ORF">HJC23_007885</name>
</gene>
<feature type="compositionally biased region" description="Low complexity" evidence="8">
    <location>
        <begin position="857"/>
        <end position="870"/>
    </location>
</feature>
<evidence type="ECO:0000256" key="4">
    <source>
        <dbReference type="ARBA" id="ARBA00023175"/>
    </source>
</evidence>
<dbReference type="InterPro" id="IPR001609">
    <property type="entry name" value="Myosin_head_motor_dom-like"/>
</dbReference>
<dbReference type="PANTHER" id="PTHR13140:SF845">
    <property type="entry name" value="MYOSIN-LIKE PROTEIN"/>
    <property type="match status" value="1"/>
</dbReference>
<dbReference type="Gene3D" id="1.20.58.530">
    <property type="match status" value="1"/>
</dbReference>
<evidence type="ECO:0000313" key="10">
    <source>
        <dbReference type="EMBL" id="KAL3805924.1"/>
    </source>
</evidence>
<keyword evidence="5 6" id="KW-0009">Actin-binding</keyword>
<name>A0ABD3R0B5_9STRA</name>
<dbReference type="GO" id="GO:0003779">
    <property type="term" value="F:actin binding"/>
    <property type="evidence" value="ECO:0007669"/>
    <property type="project" value="UniProtKB-KW"/>
</dbReference>
<dbReference type="Gene3D" id="1.20.120.720">
    <property type="entry name" value="Myosin VI head, motor domain, U50 subdomain"/>
    <property type="match status" value="1"/>
</dbReference>
<dbReference type="Proteomes" id="UP001516023">
    <property type="component" value="Unassembled WGS sequence"/>
</dbReference>
<keyword evidence="3 6" id="KW-0518">Myosin</keyword>
<keyword evidence="1 6" id="KW-0547">Nucleotide-binding</keyword>
<comment type="similarity">
    <text evidence="6">Belongs to the TRAFAC class myosin-kinesin ATPase superfamily. Myosin family.</text>
</comment>
<dbReference type="PANTHER" id="PTHR13140">
    <property type="entry name" value="MYOSIN"/>
    <property type="match status" value="1"/>
</dbReference>
<feature type="coiled-coil region" evidence="7">
    <location>
        <begin position="1526"/>
        <end position="1637"/>
    </location>
</feature>
<dbReference type="Gene3D" id="6.20.240.20">
    <property type="match status" value="1"/>
</dbReference>
<feature type="region of interest" description="Disordered" evidence="8">
    <location>
        <begin position="26"/>
        <end position="50"/>
    </location>
</feature>
<feature type="binding site" evidence="6">
    <location>
        <begin position="323"/>
        <end position="330"/>
    </location>
    <ligand>
        <name>ATP</name>
        <dbReference type="ChEBI" id="CHEBI:30616"/>
    </ligand>
</feature>
<dbReference type="InterPro" id="IPR036961">
    <property type="entry name" value="Kinesin_motor_dom_sf"/>
</dbReference>
<feature type="region of interest" description="Disordered" evidence="8">
    <location>
        <begin position="285"/>
        <end position="306"/>
    </location>
</feature>
<dbReference type="GO" id="GO:0016459">
    <property type="term" value="C:myosin complex"/>
    <property type="evidence" value="ECO:0007669"/>
    <property type="project" value="UniProtKB-KW"/>
</dbReference>
<organism evidence="10 11">
    <name type="scientific">Cyclotella cryptica</name>
    <dbReference type="NCBI Taxonomy" id="29204"/>
    <lineage>
        <taxon>Eukaryota</taxon>
        <taxon>Sar</taxon>
        <taxon>Stramenopiles</taxon>
        <taxon>Ochrophyta</taxon>
        <taxon>Bacillariophyta</taxon>
        <taxon>Coscinodiscophyceae</taxon>
        <taxon>Thalassiosirophycidae</taxon>
        <taxon>Stephanodiscales</taxon>
        <taxon>Stephanodiscaceae</taxon>
        <taxon>Cyclotella</taxon>
    </lineage>
</organism>
<feature type="compositionally biased region" description="Basic and acidic residues" evidence="8">
    <location>
        <begin position="120"/>
        <end position="129"/>
    </location>
</feature>
<evidence type="ECO:0000256" key="1">
    <source>
        <dbReference type="ARBA" id="ARBA00022741"/>
    </source>
</evidence>
<accession>A0ABD3R0B5</accession>
<feature type="compositionally biased region" description="Low complexity" evidence="8">
    <location>
        <begin position="1697"/>
        <end position="1708"/>
    </location>
</feature>
<feature type="coiled-coil region" evidence="7">
    <location>
        <begin position="1436"/>
        <end position="1463"/>
    </location>
</feature>
<dbReference type="InterPro" id="IPR000048">
    <property type="entry name" value="IQ_motif_EF-hand-BS"/>
</dbReference>
<keyword evidence="7" id="KW-0175">Coiled coil</keyword>
<feature type="region of interest" description="Actin-binding" evidence="6">
    <location>
        <begin position="889"/>
        <end position="911"/>
    </location>
</feature>
<dbReference type="SMART" id="SM00015">
    <property type="entry name" value="IQ"/>
    <property type="match status" value="6"/>
</dbReference>
<feature type="region of interest" description="Disordered" evidence="8">
    <location>
        <begin position="857"/>
        <end position="880"/>
    </location>
</feature>
<keyword evidence="11" id="KW-1185">Reference proteome</keyword>
<dbReference type="SUPFAM" id="SSF52540">
    <property type="entry name" value="P-loop containing nucleoside triphosphate hydrolases"/>
    <property type="match status" value="1"/>
</dbReference>
<evidence type="ECO:0000256" key="8">
    <source>
        <dbReference type="SAM" id="MobiDB-lite"/>
    </source>
</evidence>
<dbReference type="InterPro" id="IPR027417">
    <property type="entry name" value="P-loop_NTPase"/>
</dbReference>
<feature type="region of interest" description="Disordered" evidence="8">
    <location>
        <begin position="120"/>
        <end position="152"/>
    </location>
</feature>
<evidence type="ECO:0000259" key="9">
    <source>
        <dbReference type="PROSITE" id="PS51456"/>
    </source>
</evidence>
<proteinExistence type="inferred from homology"/>
<feature type="compositionally biased region" description="Polar residues" evidence="8">
    <location>
        <begin position="1681"/>
        <end position="1696"/>
    </location>
</feature>
<sequence length="1719" mass="193490">MSTDNDRTYVWVRPASLHKQYVRCNSGSGVNSSSSSNNNNNVANKRRGAPGDEETWGWLPAFYCSENGDGGSVHHYTLLPLDGDIPIDESKYSIDEARTKSLLESGDLVLANSWEEVDFRSRSNGHHSESEEEYNYDNSSDDDSDDDADGVTAGGAAHFIDRLVHEPPSNLIELTHLHEPSVVHALRYRYQQSKFDMRKIYTDTGPILLAVNPFKVDETGKLYGEDCAEQYRENGERNWLEKRQGGNGDDERQSTDENHEFLGPHVYAVADRTFRTMLTRLQPVDSSGYSTPKVNNSNVRNPGLKTATPQHAEKINQSVLVSGESGAGKTVTTKLLMGYLARLSERPANDVSSTAAPRASLVASSDMSIERRVLESNPIMESFGNARTVRNDNSSRFGKYIEMKFSATGGGVQSSIDNICGNSSSCTERGKTQQHSSWGAILIGASIETYLLEKVRLVHQSPGERNYHIFYELFTLKYEEEDYDFLGTWADQSQEEKEESHHHSMCSREDLVNKFGLSQYNMEDFALINLSGTYDRRDGVSDASTFADLCRAMTVMGFTRDEQIDVFAVTAALLHASNLTFKKIGEQECALEDSFHLDCVADLLGISKEGLNQALCYYEIGVVRGEAHRKVLSTEQAKKGVDALIKATYGTMFVYLVGRINVSVSGGEIRGKISGGVMDRSGGSPIEASIGILDIFGFESFQKNSFEQLCINYCNEALQQQFNRFVLRNEQEEYNREGIPWTYIGFPENQDVLDLIDLKGSGILNMLHDQCRTPGASDKSFSLLMYEKCSSHSRFEATSRQVAQQLFAVHHYAGLVEYSVDGFVEKNRDELPKEGADLLLSSRKGFVKVLARDMLRPSSKSAPGKKPSMPARGGSSQRPTVGIQFSSQLHDLRCKIDKTSPHYIRCLKPNNRLLPEVFDAALIADQLRCSGVIEAVRVSRLGYPQRYSHSTFISRYRMLGTRAWTKKKTADKKYNPAKALVHAITKHIIKRTGENQENINSGIQVGKTKIFLRRHSYNMLEELRVDKITSSAIRIQTCARQIVNKKRYHRACSSILRIQCFVRRVRAKEIVTDMRRHCSSVIIQRTWRKYLAVTVFQSSKLVAIFVQVHYRGRVGRAKYKRLNRQRRAIQIQTYGRRYIAIKRFNKAIGSIVLIQCAIRCYRARLLLRLKKAEARDFCAVVQERDRLQAEVSTLKVELQNVKENAKLNIETPTEELMATISEKNREIDSLRLAMDLLSAQQASQHRELLESKETVIILTAERDAGLTRIKELELFNAELYQEINGISGKAGIHCRQLPFDLEGENNGNGQVLGETSKLKSINQTFNYLPGTNSNRNESSLLNAPSPVLTKFDCALETALHKIAQLEEDNQKLKAVNASLNNELVISLLGRNDDHDEINRITAPSHGHKNNVTNANNYAPTIPLTSVYTTATTDNMTADTEDEISKLREENQVLQKQLELLRGNQGVLPDIIGSDHEYDESVNPTDSGSEDKNSSSIFVREPLPKKLMKRICLEVEEATEEVIMKTRAESAALIASLQDNILELNQELLQAKRIAKYDLDDLVRANRSLRQELEESHEEMSRIYAELEAKTDEFDALNEDVERFAETFATQHEEVRQLERQLRRLQDENDSLKVLNAANTKHIAELQKCTRTKTNSVGTPVNQGRKMWKELAKMRKEIQNIHNNQATPPSNMVQNACSGQGSPGSPSDISSDEDEDEEAL</sequence>
<feature type="region of interest" description="Disordered" evidence="8">
    <location>
        <begin position="1471"/>
        <end position="1497"/>
    </location>
</feature>
<dbReference type="CDD" id="cd00124">
    <property type="entry name" value="MYSc"/>
    <property type="match status" value="1"/>
</dbReference>
<feature type="compositionally biased region" description="Low complexity" evidence="8">
    <location>
        <begin position="26"/>
        <end position="42"/>
    </location>
</feature>
<evidence type="ECO:0000313" key="11">
    <source>
        <dbReference type="Proteomes" id="UP001516023"/>
    </source>
</evidence>
<keyword evidence="4 6" id="KW-0505">Motor protein</keyword>
<feature type="compositionally biased region" description="Polar residues" evidence="8">
    <location>
        <begin position="285"/>
        <end position="300"/>
    </location>
</feature>
<protein>
    <recommendedName>
        <fullName evidence="9">Myosin motor domain-containing protein</fullName>
    </recommendedName>
</protein>
<dbReference type="GO" id="GO:0005524">
    <property type="term" value="F:ATP binding"/>
    <property type="evidence" value="ECO:0007669"/>
    <property type="project" value="UniProtKB-UniRule"/>
</dbReference>
<evidence type="ECO:0000256" key="6">
    <source>
        <dbReference type="PROSITE-ProRule" id="PRU00782"/>
    </source>
</evidence>
<feature type="region of interest" description="Disordered" evidence="8">
    <location>
        <begin position="1681"/>
        <end position="1719"/>
    </location>
</feature>
<feature type="coiled-coil region" evidence="7">
    <location>
        <begin position="1184"/>
        <end position="1240"/>
    </location>
</feature>
<feature type="domain" description="Myosin motor" evidence="9">
    <location>
        <begin position="166"/>
        <end position="1025"/>
    </location>
</feature>
<evidence type="ECO:0000256" key="7">
    <source>
        <dbReference type="SAM" id="Coils"/>
    </source>
</evidence>
<keyword evidence="2 6" id="KW-0067">ATP-binding</keyword>